<dbReference type="GO" id="GO:0005507">
    <property type="term" value="F:copper ion binding"/>
    <property type="evidence" value="ECO:0007669"/>
    <property type="project" value="InterPro"/>
</dbReference>
<keyword evidence="5" id="KW-1185">Reference proteome</keyword>
<dbReference type="PANTHER" id="PTHR10003">
    <property type="entry name" value="SUPEROXIDE DISMUTASE CU-ZN -RELATED"/>
    <property type="match status" value="1"/>
</dbReference>
<dbReference type="PROSITE" id="PS00087">
    <property type="entry name" value="SOD_CU_ZN_1"/>
    <property type="match status" value="1"/>
</dbReference>
<keyword evidence="2" id="KW-0732">Signal</keyword>
<organism evidence="4 5">
    <name type="scientific">Palleronia pelagia</name>
    <dbReference type="NCBI Taxonomy" id="387096"/>
    <lineage>
        <taxon>Bacteria</taxon>
        <taxon>Pseudomonadati</taxon>
        <taxon>Pseudomonadota</taxon>
        <taxon>Alphaproteobacteria</taxon>
        <taxon>Rhodobacterales</taxon>
        <taxon>Roseobacteraceae</taxon>
        <taxon>Palleronia</taxon>
    </lineage>
</organism>
<proteinExistence type="inferred from homology"/>
<dbReference type="EMBL" id="FOCM01000011">
    <property type="protein sequence ID" value="SEO07136.1"/>
    <property type="molecule type" value="Genomic_DNA"/>
</dbReference>
<dbReference type="InterPro" id="IPR001424">
    <property type="entry name" value="SOD_Cu_Zn_dom"/>
</dbReference>
<dbReference type="Pfam" id="PF00080">
    <property type="entry name" value="Sod_Cu"/>
    <property type="match status" value="1"/>
</dbReference>
<gene>
    <name evidence="4" type="ORF">SAMN04488011_11140</name>
</gene>
<feature type="signal peptide" evidence="2">
    <location>
        <begin position="1"/>
        <end position="22"/>
    </location>
</feature>
<evidence type="ECO:0000313" key="5">
    <source>
        <dbReference type="Proteomes" id="UP000199372"/>
    </source>
</evidence>
<protein>
    <submittedName>
        <fullName evidence="4">Superoxide dismutase, Cu-Zn family</fullName>
    </submittedName>
</protein>
<dbReference type="Proteomes" id="UP000199372">
    <property type="component" value="Unassembled WGS sequence"/>
</dbReference>
<reference evidence="5" key="1">
    <citation type="submission" date="2016-10" db="EMBL/GenBank/DDBJ databases">
        <authorList>
            <person name="Varghese N."/>
            <person name="Submissions S."/>
        </authorList>
    </citation>
    <scope>NUCLEOTIDE SEQUENCE [LARGE SCALE GENOMIC DNA]</scope>
    <source>
        <strain evidence="5">DSM 26893</strain>
    </source>
</reference>
<name>A0A1H8LQP4_9RHOB</name>
<evidence type="ECO:0000256" key="1">
    <source>
        <dbReference type="ARBA" id="ARBA00010457"/>
    </source>
</evidence>
<dbReference type="OrthoDB" id="5431326at2"/>
<dbReference type="GO" id="GO:0006801">
    <property type="term" value="P:superoxide metabolic process"/>
    <property type="evidence" value="ECO:0007669"/>
    <property type="project" value="InterPro"/>
</dbReference>
<evidence type="ECO:0000256" key="2">
    <source>
        <dbReference type="SAM" id="SignalP"/>
    </source>
</evidence>
<dbReference type="InterPro" id="IPR036423">
    <property type="entry name" value="SOD-like_Cu/Zn_dom_sf"/>
</dbReference>
<evidence type="ECO:0000259" key="3">
    <source>
        <dbReference type="Pfam" id="PF00080"/>
    </source>
</evidence>
<evidence type="ECO:0000313" key="4">
    <source>
        <dbReference type="EMBL" id="SEO07136.1"/>
    </source>
</evidence>
<dbReference type="InterPro" id="IPR024134">
    <property type="entry name" value="SOD_Cu/Zn_/chaperone"/>
</dbReference>
<comment type="similarity">
    <text evidence="1">Belongs to the Cu-Zn superoxide dismutase family.</text>
</comment>
<dbReference type="RefSeq" id="WP_091846663.1">
    <property type="nucleotide sequence ID" value="NZ_FOCM01000011.1"/>
</dbReference>
<dbReference type="AlphaFoldDB" id="A0A1H8LQP4"/>
<accession>A0A1H8LQP4</accession>
<feature type="domain" description="Superoxide dismutase copper/zinc binding" evidence="3">
    <location>
        <begin position="43"/>
        <end position="169"/>
    </location>
</feature>
<dbReference type="InterPro" id="IPR018152">
    <property type="entry name" value="SOD_Cu/Zn_BS"/>
</dbReference>
<sequence>MKRFTTAAALAVTAAFTAPVFAEEHVMLETRAEVQNRDGNSIGTVTVNQTASGTPLVIVALTDLPEGAHGIHLHETGDCSADDFTSAGGHIAGDAQHGVFDAGGPHPGDLPNGIVGEDGDLNVEVFAPLLDVEEMMMDEDGAAFIVHARADDYMSQPAGDAGERIACGTFAAAE</sequence>
<dbReference type="SUPFAM" id="SSF49329">
    <property type="entry name" value="Cu,Zn superoxide dismutase-like"/>
    <property type="match status" value="1"/>
</dbReference>
<dbReference type="Gene3D" id="2.60.40.200">
    <property type="entry name" value="Superoxide dismutase, copper/zinc binding domain"/>
    <property type="match status" value="1"/>
</dbReference>
<feature type="chain" id="PRO_5011645924" evidence="2">
    <location>
        <begin position="23"/>
        <end position="174"/>
    </location>
</feature>